<reference evidence="2" key="1">
    <citation type="submission" date="2012-09" db="EMBL/GenBank/DDBJ databases">
        <title>Genome sequencing and comparative transcriptomics of race 1 and race 4 of banana pathogen: Fusarium oxysporum f. sp. cubense.</title>
        <authorList>
            <person name="Fang X."/>
            <person name="Huang J."/>
        </authorList>
    </citation>
    <scope>NUCLEOTIDE SEQUENCE [LARGE SCALE GENOMIC DNA]</scope>
    <source>
        <strain evidence="2">race 1</strain>
    </source>
</reference>
<dbReference type="HOGENOM" id="CLU_206085_0_0_1"/>
<sequence length="57" mass="6337">INQMDINMQVVAKLLRSSSQGRSERPGSQRCSICSKGGYNARTYQVVLKLSGEEFSK</sequence>
<evidence type="ECO:0000313" key="2">
    <source>
        <dbReference type="Proteomes" id="UP000016928"/>
    </source>
</evidence>
<reference evidence="2" key="2">
    <citation type="journal article" date="2014" name="PLoS ONE">
        <title>Genome and Transcriptome Analysis of the Fungal Pathogen Fusarium oxysporum f. sp. cubense Causing Banana Vascular Wilt Disease.</title>
        <authorList>
            <person name="Guo L."/>
            <person name="Han L."/>
            <person name="Yang L."/>
            <person name="Zeng H."/>
            <person name="Fan D."/>
            <person name="Zhu Y."/>
            <person name="Feng Y."/>
            <person name="Wang G."/>
            <person name="Peng C."/>
            <person name="Jiang X."/>
            <person name="Zhou D."/>
            <person name="Ni P."/>
            <person name="Liang C."/>
            <person name="Liu L."/>
            <person name="Wang J."/>
            <person name="Mao C."/>
            <person name="Fang X."/>
            <person name="Peng M."/>
            <person name="Huang J."/>
        </authorList>
    </citation>
    <scope>NUCLEOTIDE SEQUENCE [LARGE SCALE GENOMIC DNA]</scope>
    <source>
        <strain evidence="2">race 1</strain>
    </source>
</reference>
<accession>N4V1L1</accession>
<feature type="non-terminal residue" evidence="1">
    <location>
        <position position="1"/>
    </location>
</feature>
<gene>
    <name evidence="1" type="ORF">FOC1_g10001041</name>
</gene>
<proteinExistence type="predicted"/>
<name>N4V1L1_FUSC1</name>
<organism evidence="1 2">
    <name type="scientific">Fusarium oxysporum f. sp. cubense (strain race 1)</name>
    <name type="common">Panama disease fungus</name>
    <dbReference type="NCBI Taxonomy" id="1229664"/>
    <lineage>
        <taxon>Eukaryota</taxon>
        <taxon>Fungi</taxon>
        <taxon>Dikarya</taxon>
        <taxon>Ascomycota</taxon>
        <taxon>Pezizomycotina</taxon>
        <taxon>Sordariomycetes</taxon>
        <taxon>Hypocreomycetidae</taxon>
        <taxon>Hypocreales</taxon>
        <taxon>Nectriaceae</taxon>
        <taxon>Fusarium</taxon>
        <taxon>Fusarium oxysporum species complex</taxon>
    </lineage>
</organism>
<dbReference type="EMBL" id="KB730005">
    <property type="protein sequence ID" value="ENH74971.1"/>
    <property type="molecule type" value="Genomic_DNA"/>
</dbReference>
<evidence type="ECO:0000313" key="1">
    <source>
        <dbReference type="EMBL" id="ENH74971.1"/>
    </source>
</evidence>
<dbReference type="AlphaFoldDB" id="N4V1L1"/>
<dbReference type="Proteomes" id="UP000016928">
    <property type="component" value="Unassembled WGS sequence"/>
</dbReference>
<dbReference type="VEuPathDB" id="FungiDB:FOC1_g10001041"/>
<protein>
    <submittedName>
        <fullName evidence="1">Uncharacterized protein</fullName>
    </submittedName>
</protein>